<dbReference type="InterPro" id="IPR050597">
    <property type="entry name" value="Cytochrome_c_Oxidase_Subunit"/>
</dbReference>
<evidence type="ECO:0000256" key="1">
    <source>
        <dbReference type="ARBA" id="ARBA00022448"/>
    </source>
</evidence>
<dbReference type="GO" id="GO:0020037">
    <property type="term" value="F:heme binding"/>
    <property type="evidence" value="ECO:0007669"/>
    <property type="project" value="InterPro"/>
</dbReference>
<dbReference type="AlphaFoldDB" id="F6D9Y1"/>
<gene>
    <name evidence="9" type="ordered locus">Thicy_0242</name>
</gene>
<keyword evidence="1" id="KW-0813">Transport</keyword>
<evidence type="ECO:0000256" key="7">
    <source>
        <dbReference type="SAM" id="SignalP"/>
    </source>
</evidence>
<dbReference type="Pfam" id="PF00034">
    <property type="entry name" value="Cytochrom_C"/>
    <property type="match status" value="1"/>
</dbReference>
<dbReference type="GO" id="GO:0046872">
    <property type="term" value="F:metal ion binding"/>
    <property type="evidence" value="ECO:0007669"/>
    <property type="project" value="UniProtKB-KW"/>
</dbReference>
<dbReference type="EMBL" id="CP002776">
    <property type="protein sequence ID" value="AEG31018.1"/>
    <property type="molecule type" value="Genomic_DNA"/>
</dbReference>
<dbReference type="GO" id="GO:0009055">
    <property type="term" value="F:electron transfer activity"/>
    <property type="evidence" value="ECO:0007669"/>
    <property type="project" value="InterPro"/>
</dbReference>
<dbReference type="RefSeq" id="WP_013834801.1">
    <property type="nucleotide sequence ID" value="NC_015581.1"/>
</dbReference>
<feature type="domain" description="Cytochrome c" evidence="8">
    <location>
        <begin position="8"/>
        <end position="101"/>
    </location>
</feature>
<dbReference type="InterPro" id="IPR009056">
    <property type="entry name" value="Cyt_c-like_dom"/>
</dbReference>
<name>F6D9Y1_THICA</name>
<evidence type="ECO:0000256" key="3">
    <source>
        <dbReference type="ARBA" id="ARBA00022723"/>
    </source>
</evidence>
<dbReference type="InterPro" id="IPR036909">
    <property type="entry name" value="Cyt_c-like_dom_sf"/>
</dbReference>
<accession>F6D9Y1</accession>
<dbReference type="SUPFAM" id="SSF46626">
    <property type="entry name" value="Cytochrome c"/>
    <property type="match status" value="1"/>
</dbReference>
<dbReference type="Gene3D" id="1.10.760.10">
    <property type="entry name" value="Cytochrome c-like domain"/>
    <property type="match status" value="1"/>
</dbReference>
<evidence type="ECO:0000313" key="10">
    <source>
        <dbReference type="Proteomes" id="UP000009232"/>
    </source>
</evidence>
<evidence type="ECO:0000313" key="9">
    <source>
        <dbReference type="EMBL" id="AEG31018.1"/>
    </source>
</evidence>
<keyword evidence="3 6" id="KW-0479">Metal-binding</keyword>
<protein>
    <submittedName>
        <fullName evidence="9">Cytochrome c class I</fullName>
    </submittedName>
</protein>
<keyword evidence="5 6" id="KW-0408">Iron</keyword>
<keyword evidence="4" id="KW-0249">Electron transport</keyword>
<keyword evidence="7" id="KW-0732">Signal</keyword>
<keyword evidence="2 6" id="KW-0349">Heme</keyword>
<evidence type="ECO:0000256" key="6">
    <source>
        <dbReference type="PROSITE-ProRule" id="PRU00433"/>
    </source>
</evidence>
<dbReference type="PANTHER" id="PTHR33751">
    <property type="entry name" value="CBB3-TYPE CYTOCHROME C OXIDASE SUBUNIT FIXP"/>
    <property type="match status" value="1"/>
</dbReference>
<dbReference type="PANTHER" id="PTHR33751:SF9">
    <property type="entry name" value="CYTOCHROME C4"/>
    <property type="match status" value="1"/>
</dbReference>
<dbReference type="OrthoDB" id="9773456at2"/>
<dbReference type="eggNOG" id="COG2863">
    <property type="taxonomic scope" value="Bacteria"/>
</dbReference>
<evidence type="ECO:0000259" key="8">
    <source>
        <dbReference type="PROSITE" id="PS51007"/>
    </source>
</evidence>
<dbReference type="HOGENOM" id="CLU_128253_1_2_6"/>
<proteinExistence type="predicted"/>
<feature type="signal peptide" evidence="7">
    <location>
        <begin position="1"/>
        <end position="23"/>
    </location>
</feature>
<dbReference type="Proteomes" id="UP000009232">
    <property type="component" value="Chromosome"/>
</dbReference>
<feature type="chain" id="PRO_5003338617" evidence="7">
    <location>
        <begin position="24"/>
        <end position="103"/>
    </location>
</feature>
<dbReference type="KEGG" id="tcy:Thicy_0242"/>
<sequence length="103" mass="11312">MNKKSMVLAVSLGFMTATNVAVAQMAQQPAKLNTCIGCHGADGISVVPNFPKLAGQHAAYLEKALKDYRDGFRRDESMAAFARGLTDEEIRELAEYYSQQTPR</sequence>
<evidence type="ECO:0000256" key="5">
    <source>
        <dbReference type="ARBA" id="ARBA00023004"/>
    </source>
</evidence>
<reference evidence="9 10" key="1">
    <citation type="submission" date="2011-05" db="EMBL/GenBank/DDBJ databases">
        <title>Complete sequence of Thioalkalimicrobium cyclicum ALM1.</title>
        <authorList>
            <consortium name="US DOE Joint Genome Institute"/>
            <person name="Lucas S."/>
            <person name="Han J."/>
            <person name="Lapidus A."/>
            <person name="Cheng J.-F."/>
            <person name="Goodwin L."/>
            <person name="Pitluck S."/>
            <person name="Peters L."/>
            <person name="Mikhailova N."/>
            <person name="Davenport K."/>
            <person name="Han C."/>
            <person name="Tapia R."/>
            <person name="Land M."/>
            <person name="Hauser L."/>
            <person name="Kyrpides N."/>
            <person name="Ivanova N."/>
            <person name="Pagani I."/>
            <person name="Kappler U."/>
            <person name="Woyke T."/>
        </authorList>
    </citation>
    <scope>NUCLEOTIDE SEQUENCE [LARGE SCALE GENOMIC DNA]</scope>
    <source>
        <strain evidence="10">DSM 14477 / JCM 11371 / ALM1</strain>
    </source>
</reference>
<evidence type="ECO:0000256" key="4">
    <source>
        <dbReference type="ARBA" id="ARBA00022982"/>
    </source>
</evidence>
<organism evidence="9 10">
    <name type="scientific">Thiomicrospira cyclica (strain DSM 14477 / JCM 11371 / ALM1)</name>
    <name type="common">Thioalkalimicrobium cyclicum</name>
    <dbReference type="NCBI Taxonomy" id="717773"/>
    <lineage>
        <taxon>Bacteria</taxon>
        <taxon>Pseudomonadati</taxon>
        <taxon>Pseudomonadota</taxon>
        <taxon>Gammaproteobacteria</taxon>
        <taxon>Thiotrichales</taxon>
        <taxon>Piscirickettsiaceae</taxon>
        <taxon>Thiomicrospira</taxon>
    </lineage>
</organism>
<keyword evidence="10" id="KW-1185">Reference proteome</keyword>
<dbReference type="PROSITE" id="PS51007">
    <property type="entry name" value="CYTC"/>
    <property type="match status" value="1"/>
</dbReference>
<evidence type="ECO:0000256" key="2">
    <source>
        <dbReference type="ARBA" id="ARBA00022617"/>
    </source>
</evidence>
<dbReference type="STRING" id="717773.Thicy_0242"/>